<dbReference type="InterPro" id="IPR036048">
    <property type="entry name" value="Interleukin_8-like_sf"/>
</dbReference>
<keyword evidence="9" id="KW-0145">Chemotaxis</keyword>
<comment type="subunit">
    <text evidence="8">Self-associates. Also heterodimer of MIP-1-alpha(4-69) and MIP-1-beta(3-69). Interacts with CCR1.</text>
</comment>
<evidence type="ECO:0000313" key="12">
    <source>
        <dbReference type="EMBL" id="KAF3697542.1"/>
    </source>
</evidence>
<dbReference type="PANTHER" id="PTHR12015:SF183">
    <property type="entry name" value="C-C MOTIF CHEMOKINE 3"/>
    <property type="match status" value="1"/>
</dbReference>
<feature type="domain" description="Chemokine interleukin-8-like" evidence="11">
    <location>
        <begin position="140"/>
        <end position="197"/>
    </location>
</feature>
<evidence type="ECO:0000256" key="4">
    <source>
        <dbReference type="ARBA" id="ARBA00022525"/>
    </source>
</evidence>
<gene>
    <name evidence="12" type="ORF">EXN66_Car013222</name>
</gene>
<keyword evidence="6" id="KW-1015">Disulfide bond</keyword>
<feature type="compositionally biased region" description="Low complexity" evidence="10">
    <location>
        <begin position="62"/>
        <end position="101"/>
    </location>
</feature>
<dbReference type="SUPFAM" id="SSF54117">
    <property type="entry name" value="Interleukin 8-like chemokines"/>
    <property type="match status" value="1"/>
</dbReference>
<dbReference type="Pfam" id="PF00048">
    <property type="entry name" value="IL8"/>
    <property type="match status" value="1"/>
</dbReference>
<evidence type="ECO:0000256" key="1">
    <source>
        <dbReference type="ARBA" id="ARBA00004613"/>
    </source>
</evidence>
<evidence type="ECO:0000256" key="8">
    <source>
        <dbReference type="ARBA" id="ARBA00046726"/>
    </source>
</evidence>
<sequence>MQLTVQIGVVFLNLGWIFFFFQPDPLAVFVQKRSSETAVKFCLQSTSEMTWTTPIPSEITSTPPSKITWTSPTPSEITSTPPSKITWTSPTPSEISSTPPSQKTWKTPIPSDKITSKPQSKMTWTRRVESGNINSKINVLKECCTNFYRKRIKIDLIRSYYMTTNQCSKTGIILVTARSHICVDPADAWVQSVRKTLDKKSS</sequence>
<dbReference type="PANTHER" id="PTHR12015">
    <property type="entry name" value="SMALL INDUCIBLE CYTOKINE A"/>
    <property type="match status" value="1"/>
</dbReference>
<evidence type="ECO:0000313" key="13">
    <source>
        <dbReference type="Proteomes" id="UP000503349"/>
    </source>
</evidence>
<dbReference type="Gene3D" id="2.40.50.40">
    <property type="match status" value="1"/>
</dbReference>
<comment type="similarity">
    <text evidence="2 9">Belongs to the intercrine beta (chemokine CC) family.</text>
</comment>
<keyword evidence="3 9" id="KW-0202">Cytokine</keyword>
<dbReference type="PROSITE" id="PS00472">
    <property type="entry name" value="SMALL_CYTOKINES_CC"/>
    <property type="match status" value="1"/>
</dbReference>
<keyword evidence="4 9" id="KW-0964">Secreted</keyword>
<dbReference type="GO" id="GO:0005615">
    <property type="term" value="C:extracellular space"/>
    <property type="evidence" value="ECO:0007669"/>
    <property type="project" value="UniProtKB-KW"/>
</dbReference>
<dbReference type="GO" id="GO:0008009">
    <property type="term" value="F:chemokine activity"/>
    <property type="evidence" value="ECO:0007669"/>
    <property type="project" value="InterPro"/>
</dbReference>
<evidence type="ECO:0000256" key="7">
    <source>
        <dbReference type="ARBA" id="ARBA00044740"/>
    </source>
</evidence>
<evidence type="ECO:0000256" key="9">
    <source>
        <dbReference type="RuleBase" id="RU361150"/>
    </source>
</evidence>
<feature type="region of interest" description="Disordered" evidence="10">
    <location>
        <begin position="62"/>
        <end position="119"/>
    </location>
</feature>
<dbReference type="InterPro" id="IPR001811">
    <property type="entry name" value="Chemokine_IL8-like_dom"/>
</dbReference>
<dbReference type="Proteomes" id="UP000503349">
    <property type="component" value="Chromosome 13"/>
</dbReference>
<evidence type="ECO:0000256" key="3">
    <source>
        <dbReference type="ARBA" id="ARBA00022514"/>
    </source>
</evidence>
<dbReference type="InterPro" id="IPR039809">
    <property type="entry name" value="Chemokine_b/g/d"/>
</dbReference>
<dbReference type="InterPro" id="IPR000827">
    <property type="entry name" value="Chemokine_CC_CS"/>
</dbReference>
<keyword evidence="5" id="KW-0732">Signal</keyword>
<dbReference type="AlphaFoldDB" id="A0A6G1Q4W2"/>
<organism evidence="12 13">
    <name type="scientific">Channa argus</name>
    <name type="common">Northern snakehead</name>
    <name type="synonym">Ophicephalus argus</name>
    <dbReference type="NCBI Taxonomy" id="215402"/>
    <lineage>
        <taxon>Eukaryota</taxon>
        <taxon>Metazoa</taxon>
        <taxon>Chordata</taxon>
        <taxon>Craniata</taxon>
        <taxon>Vertebrata</taxon>
        <taxon>Euteleostomi</taxon>
        <taxon>Actinopterygii</taxon>
        <taxon>Neopterygii</taxon>
        <taxon>Teleostei</taxon>
        <taxon>Neoteleostei</taxon>
        <taxon>Acanthomorphata</taxon>
        <taxon>Anabantaria</taxon>
        <taxon>Anabantiformes</taxon>
        <taxon>Channoidei</taxon>
        <taxon>Channidae</taxon>
        <taxon>Channa</taxon>
    </lineage>
</organism>
<name>A0A6G1Q4W2_CHAAH</name>
<dbReference type="EMBL" id="CM015724">
    <property type="protein sequence ID" value="KAF3697542.1"/>
    <property type="molecule type" value="Genomic_DNA"/>
</dbReference>
<evidence type="ECO:0000259" key="11">
    <source>
        <dbReference type="SMART" id="SM00199"/>
    </source>
</evidence>
<dbReference type="SMART" id="SM00199">
    <property type="entry name" value="SCY"/>
    <property type="match status" value="1"/>
</dbReference>
<evidence type="ECO:0000256" key="10">
    <source>
        <dbReference type="SAM" id="MobiDB-lite"/>
    </source>
</evidence>
<proteinExistence type="inferred from homology"/>
<reference evidence="13" key="2">
    <citation type="submission" date="2019-02" db="EMBL/GenBank/DDBJ databases">
        <title>Opniocepnalus argus Var Kimnra genome.</title>
        <authorList>
            <person name="Zhou C."/>
            <person name="Xiao S."/>
        </authorList>
    </citation>
    <scope>NUCLEOTIDE SEQUENCE [LARGE SCALE GENOMIC DNA]</scope>
</reference>
<evidence type="ECO:0000256" key="6">
    <source>
        <dbReference type="ARBA" id="ARBA00023157"/>
    </source>
</evidence>
<dbReference type="CDD" id="cd00272">
    <property type="entry name" value="Chemokine_CC"/>
    <property type="match status" value="1"/>
</dbReference>
<reference evidence="12 13" key="1">
    <citation type="submission" date="2019-02" db="EMBL/GenBank/DDBJ databases">
        <title>Opniocepnalus argus genome.</title>
        <authorList>
            <person name="Zhou C."/>
            <person name="Xiao S."/>
        </authorList>
    </citation>
    <scope>NUCLEOTIDE SEQUENCE [LARGE SCALE GENOMIC DNA]</scope>
    <source>
        <strain evidence="12">OARG1902GOOAL</strain>
        <tissue evidence="12">Muscle</tissue>
    </source>
</reference>
<evidence type="ECO:0000256" key="2">
    <source>
        <dbReference type="ARBA" id="ARBA00010868"/>
    </source>
</evidence>
<comment type="subcellular location">
    <subcellularLocation>
        <location evidence="1 9">Secreted</location>
    </subcellularLocation>
</comment>
<accession>A0A6G1Q4W2</accession>
<protein>
    <recommendedName>
        <fullName evidence="9">C-C motif chemokine</fullName>
    </recommendedName>
</protein>
<dbReference type="GO" id="GO:0006955">
    <property type="term" value="P:immune response"/>
    <property type="evidence" value="ECO:0007669"/>
    <property type="project" value="InterPro"/>
</dbReference>
<keyword evidence="13" id="KW-1185">Reference proteome</keyword>
<comment type="function">
    <text evidence="7">Monokine with inflammatory and chemokinetic properties. Binds to CCR1, CCR4 and CCR5. One of the major HIV-suppressive factors produced by CD8+ T-cells. Recombinant MIP-1-alpha induces a dose-dependent inhibition of different strains of HIV-1, HIV-2, and simian immunodeficiency virus (SIV).</text>
</comment>
<evidence type="ECO:0000256" key="5">
    <source>
        <dbReference type="ARBA" id="ARBA00022729"/>
    </source>
</evidence>